<reference evidence="1 2" key="1">
    <citation type="journal article" date="2010" name="Int. J. Syst. Evol. Microbiol.">
        <title>Bacillus horneckiae sp. nov., isolated from a spacecraft-assembly clean room.</title>
        <authorList>
            <person name="Vaishampayan P."/>
            <person name="Probst A."/>
            <person name="Krishnamurthi S."/>
            <person name="Ghosh S."/>
            <person name="Osman S."/>
            <person name="McDowall A."/>
            <person name="Ruckmani A."/>
            <person name="Mayilraj S."/>
            <person name="Venkateswaran K."/>
        </authorList>
    </citation>
    <scope>NUCLEOTIDE SEQUENCE [LARGE SCALE GENOMIC DNA]</scope>
    <source>
        <strain evidence="2">1PO1SC</strain>
    </source>
</reference>
<keyword evidence="2" id="KW-1185">Reference proteome</keyword>
<sequence>MNKQQRLKLIDKQSRAFSEGSVEFINEQWVFFDQETDEASLLDEFLQQEVEVYRFKRWKKGVLVGNGKISCDDEILFLKDQDTVRIRKLLIFSLERLLDEVNDDAFIQFVTSLNSIHFSIFDCIYCYNQLTFFNDEDRKSGVNFMIFDNQEHICSVQHHFFYYENETDRFEFTLNSGKRMVIEKISSS</sequence>
<name>A0A2N0ZB83_9BACI</name>
<proteinExistence type="predicted"/>
<evidence type="ECO:0000313" key="1">
    <source>
        <dbReference type="EMBL" id="PKG26760.1"/>
    </source>
</evidence>
<dbReference type="Pfam" id="PF10949">
    <property type="entry name" value="DUF2777"/>
    <property type="match status" value="1"/>
</dbReference>
<evidence type="ECO:0000313" key="2">
    <source>
        <dbReference type="Proteomes" id="UP000233343"/>
    </source>
</evidence>
<gene>
    <name evidence="1" type="ORF">CWS20_22540</name>
</gene>
<dbReference type="AlphaFoldDB" id="A0A2N0ZB83"/>
<protein>
    <submittedName>
        <fullName evidence="1">DUF2777 domain-containing protein</fullName>
    </submittedName>
</protein>
<dbReference type="Proteomes" id="UP000233343">
    <property type="component" value="Unassembled WGS sequence"/>
</dbReference>
<organism evidence="1 2">
    <name type="scientific">Cytobacillus horneckiae</name>
    <dbReference type="NCBI Taxonomy" id="549687"/>
    <lineage>
        <taxon>Bacteria</taxon>
        <taxon>Bacillati</taxon>
        <taxon>Bacillota</taxon>
        <taxon>Bacilli</taxon>
        <taxon>Bacillales</taxon>
        <taxon>Bacillaceae</taxon>
        <taxon>Cytobacillus</taxon>
    </lineage>
</organism>
<dbReference type="InterPro" id="IPR024488">
    <property type="entry name" value="DUF2777"/>
</dbReference>
<dbReference type="EMBL" id="PISD01000059">
    <property type="protein sequence ID" value="PKG26760.1"/>
    <property type="molecule type" value="Genomic_DNA"/>
</dbReference>
<accession>A0A2N0ZB83</accession>
<dbReference type="RefSeq" id="WP_066196038.1">
    <property type="nucleotide sequence ID" value="NZ_JAFDQP010000006.1"/>
</dbReference>
<comment type="caution">
    <text evidence="1">The sequence shown here is derived from an EMBL/GenBank/DDBJ whole genome shotgun (WGS) entry which is preliminary data.</text>
</comment>